<name>A0A9W7H9Z7_HIBTR</name>
<organism evidence="1 2">
    <name type="scientific">Hibiscus trionum</name>
    <name type="common">Flower of an hour</name>
    <dbReference type="NCBI Taxonomy" id="183268"/>
    <lineage>
        <taxon>Eukaryota</taxon>
        <taxon>Viridiplantae</taxon>
        <taxon>Streptophyta</taxon>
        <taxon>Embryophyta</taxon>
        <taxon>Tracheophyta</taxon>
        <taxon>Spermatophyta</taxon>
        <taxon>Magnoliopsida</taxon>
        <taxon>eudicotyledons</taxon>
        <taxon>Gunneridae</taxon>
        <taxon>Pentapetalae</taxon>
        <taxon>rosids</taxon>
        <taxon>malvids</taxon>
        <taxon>Malvales</taxon>
        <taxon>Malvaceae</taxon>
        <taxon>Malvoideae</taxon>
        <taxon>Hibiscus</taxon>
    </lineage>
</organism>
<comment type="caution">
    <text evidence="1">The sequence shown here is derived from an EMBL/GenBank/DDBJ whole genome shotgun (WGS) entry which is preliminary data.</text>
</comment>
<reference evidence="1" key="1">
    <citation type="submission" date="2023-05" db="EMBL/GenBank/DDBJ databases">
        <title>Genome and transcriptome analyses reveal genes involved in the formation of fine ridges on petal epidermal cells in Hibiscus trionum.</title>
        <authorList>
            <person name="Koshimizu S."/>
            <person name="Masuda S."/>
            <person name="Ishii T."/>
            <person name="Shirasu K."/>
            <person name="Hoshino A."/>
            <person name="Arita M."/>
        </authorList>
    </citation>
    <scope>NUCLEOTIDE SEQUENCE</scope>
    <source>
        <strain evidence="1">Hamamatsu line</strain>
    </source>
</reference>
<evidence type="ECO:0000313" key="1">
    <source>
        <dbReference type="EMBL" id="GMI73103.1"/>
    </source>
</evidence>
<protein>
    <submittedName>
        <fullName evidence="1">Uncharacterized protein</fullName>
    </submittedName>
</protein>
<keyword evidence="2" id="KW-1185">Reference proteome</keyword>
<dbReference type="EMBL" id="BSYR01000010">
    <property type="protein sequence ID" value="GMI73103.1"/>
    <property type="molecule type" value="Genomic_DNA"/>
</dbReference>
<proteinExistence type="predicted"/>
<dbReference type="Proteomes" id="UP001165190">
    <property type="component" value="Unassembled WGS sequence"/>
</dbReference>
<dbReference type="AlphaFoldDB" id="A0A9W7H9Z7"/>
<gene>
    <name evidence="1" type="ORF">HRI_000979600</name>
</gene>
<accession>A0A9W7H9Z7</accession>
<sequence length="66" mass="7457">MSMDFVVLAKLLKWKLEKIFSTIALKSCPSTFSSSRTRPQRLLLTSSKDDVIVHSSPDMKLTNEQA</sequence>
<dbReference type="OrthoDB" id="849754at2759"/>
<evidence type="ECO:0000313" key="2">
    <source>
        <dbReference type="Proteomes" id="UP001165190"/>
    </source>
</evidence>